<protein>
    <submittedName>
        <fullName evidence="1">Uncharacterized protein</fullName>
    </submittedName>
</protein>
<dbReference type="PANTHER" id="PTHR34788">
    <property type="entry name" value="F15I1.22"/>
    <property type="match status" value="1"/>
</dbReference>
<sequence>MASFYSDAFLYRKPLSTHSTTLSCPKIRLPRRGKKRLPVVRLGTRRTQQGRRFSFGRVFRRIRLRWLRLKYSCMLKRLKQYYKSVIKDIVEGSASVEAHHRQRVLMESSSMGMAHLTFGASLPHHFHGGAALTSPKSILEQSV</sequence>
<reference evidence="1" key="2">
    <citation type="submission" date="2020-07" db="EMBL/GenBank/DDBJ databases">
        <authorList>
            <person name="Vera ALvarez R."/>
            <person name="Arias-Moreno D.M."/>
            <person name="Jimenez-Jacinto V."/>
            <person name="Jimenez-Bremont J.F."/>
            <person name="Swaminathan K."/>
            <person name="Moose S.P."/>
            <person name="Guerrero-Gonzalez M.L."/>
            <person name="Marino-Ramirez L."/>
            <person name="Landsman D."/>
            <person name="Rodriguez-Kessler M."/>
            <person name="Delgado-Sanchez P."/>
        </authorList>
    </citation>
    <scope>NUCLEOTIDE SEQUENCE</scope>
    <source>
        <tissue evidence="1">Cladode</tissue>
    </source>
</reference>
<organism evidence="1">
    <name type="scientific">Opuntia streptacantha</name>
    <name type="common">Prickly pear cactus</name>
    <name type="synonym">Opuntia cardona</name>
    <dbReference type="NCBI Taxonomy" id="393608"/>
    <lineage>
        <taxon>Eukaryota</taxon>
        <taxon>Viridiplantae</taxon>
        <taxon>Streptophyta</taxon>
        <taxon>Embryophyta</taxon>
        <taxon>Tracheophyta</taxon>
        <taxon>Spermatophyta</taxon>
        <taxon>Magnoliopsida</taxon>
        <taxon>eudicotyledons</taxon>
        <taxon>Gunneridae</taxon>
        <taxon>Pentapetalae</taxon>
        <taxon>Caryophyllales</taxon>
        <taxon>Cactineae</taxon>
        <taxon>Cactaceae</taxon>
        <taxon>Opuntioideae</taxon>
        <taxon>Opuntia</taxon>
    </lineage>
</organism>
<dbReference type="EMBL" id="GISG01000102">
    <property type="protein sequence ID" value="MBA4613973.1"/>
    <property type="molecule type" value="Transcribed_RNA"/>
</dbReference>
<dbReference type="PANTHER" id="PTHR34788:SF4">
    <property type="entry name" value="F15I1.22"/>
    <property type="match status" value="1"/>
</dbReference>
<accession>A0A7C8YBD1</accession>
<name>A0A7C8YBD1_OPUST</name>
<proteinExistence type="predicted"/>
<evidence type="ECO:0000313" key="1">
    <source>
        <dbReference type="EMBL" id="MBA4613973.1"/>
    </source>
</evidence>
<dbReference type="AlphaFoldDB" id="A0A7C8YBD1"/>
<reference evidence="1" key="1">
    <citation type="journal article" date="2013" name="J. Plant Res.">
        <title>Effect of fungi and light on seed germination of three Opuntia species from semiarid lands of central Mexico.</title>
        <authorList>
            <person name="Delgado-Sanchez P."/>
            <person name="Jimenez-Bremont J.F."/>
            <person name="Guerrero-Gonzalez Mde L."/>
            <person name="Flores J."/>
        </authorList>
    </citation>
    <scope>NUCLEOTIDE SEQUENCE</scope>
    <source>
        <tissue evidence="1">Cladode</tissue>
    </source>
</reference>